<protein>
    <recommendedName>
        <fullName evidence="3">S-adenosyl methyltransferase</fullName>
    </recommendedName>
</protein>
<dbReference type="PIRSF" id="PIRSF017393">
    <property type="entry name" value="MTase_SAV2177"/>
    <property type="match status" value="1"/>
</dbReference>
<dbReference type="Pfam" id="PF04672">
    <property type="entry name" value="Methyltransf_19"/>
    <property type="match status" value="1"/>
</dbReference>
<dbReference type="Proteomes" id="UP001519332">
    <property type="component" value="Unassembled WGS sequence"/>
</dbReference>
<keyword evidence="2" id="KW-1185">Reference proteome</keyword>
<reference evidence="1 2" key="1">
    <citation type="submission" date="2021-03" db="EMBL/GenBank/DDBJ databases">
        <title>Sequencing the genomes of 1000 actinobacteria strains.</title>
        <authorList>
            <person name="Klenk H.-P."/>
        </authorList>
    </citation>
    <scope>NUCLEOTIDE SEQUENCE [LARGE SCALE GENOMIC DNA]</scope>
    <source>
        <strain evidence="1 2">DSM 46670</strain>
    </source>
</reference>
<dbReference type="RefSeq" id="WP_209646973.1">
    <property type="nucleotide sequence ID" value="NZ_JAGINW010000001.1"/>
</dbReference>
<dbReference type="Gene3D" id="3.40.50.150">
    <property type="entry name" value="Vaccinia Virus protein VP39"/>
    <property type="match status" value="1"/>
</dbReference>
<accession>A0ABS4U2C7</accession>
<name>A0ABS4U2C7_9PSEU</name>
<organism evidence="1 2">
    <name type="scientific">Kibdelosporangium banguiense</name>
    <dbReference type="NCBI Taxonomy" id="1365924"/>
    <lineage>
        <taxon>Bacteria</taxon>
        <taxon>Bacillati</taxon>
        <taxon>Actinomycetota</taxon>
        <taxon>Actinomycetes</taxon>
        <taxon>Pseudonocardiales</taxon>
        <taxon>Pseudonocardiaceae</taxon>
        <taxon>Kibdelosporangium</taxon>
    </lineage>
</organism>
<evidence type="ECO:0000313" key="2">
    <source>
        <dbReference type="Proteomes" id="UP001519332"/>
    </source>
</evidence>
<gene>
    <name evidence="1" type="ORF">JOF56_010735</name>
</gene>
<dbReference type="SUPFAM" id="SSF53335">
    <property type="entry name" value="S-adenosyl-L-methionine-dependent methyltransferases"/>
    <property type="match status" value="1"/>
</dbReference>
<evidence type="ECO:0000313" key="1">
    <source>
        <dbReference type="EMBL" id="MBP2330350.1"/>
    </source>
</evidence>
<dbReference type="EMBL" id="JAGINW010000001">
    <property type="protein sequence ID" value="MBP2330350.1"/>
    <property type="molecule type" value="Genomic_DNA"/>
</dbReference>
<evidence type="ECO:0008006" key="3">
    <source>
        <dbReference type="Google" id="ProtNLM"/>
    </source>
</evidence>
<proteinExistence type="predicted"/>
<sequence>MTSGSRSATIVRVFDALLDGKDNYEADRAVRDRLLRLDPSFACAAWDMRAFLARVARYLAGQAGISQFLDCGPALPVGENTHEIALRLNPESSVVYLSADPLVLAYGRALLADNDRTHMAKVNITRAETIFADPVVGKHIDFDRPVAMIHVGTLHHYPDRFDPWQAIADCVERFASGSYIVLGHMVDPGPGHELADFPAQVSEIYADAVDGYGAWFRPLDRVKAMLDGLEILEPGFVPIADWWPDGPRTRPQSPIQRLFIGAVARKP</sequence>
<dbReference type="InterPro" id="IPR006764">
    <property type="entry name" value="SAM_dep_MeTrfase_SAV2177_type"/>
</dbReference>
<comment type="caution">
    <text evidence="1">The sequence shown here is derived from an EMBL/GenBank/DDBJ whole genome shotgun (WGS) entry which is preliminary data.</text>
</comment>
<dbReference type="InterPro" id="IPR029063">
    <property type="entry name" value="SAM-dependent_MTases_sf"/>
</dbReference>